<comment type="similarity">
    <text evidence="1">Belongs to the STXBP/unc-18/SEC1 family.</text>
</comment>
<evidence type="ECO:0000256" key="2">
    <source>
        <dbReference type="SAM" id="Phobius"/>
    </source>
</evidence>
<dbReference type="AlphaFoldDB" id="A0A7S2WG57"/>
<reference evidence="3" key="1">
    <citation type="submission" date="2021-01" db="EMBL/GenBank/DDBJ databases">
        <authorList>
            <person name="Corre E."/>
            <person name="Pelletier E."/>
            <person name="Niang G."/>
            <person name="Scheremetjew M."/>
            <person name="Finn R."/>
            <person name="Kale V."/>
            <person name="Holt S."/>
            <person name="Cochrane G."/>
            <person name="Meng A."/>
            <person name="Brown T."/>
            <person name="Cohen L."/>
        </authorList>
    </citation>
    <scope>NUCLEOTIDE SEQUENCE</scope>
    <source>
        <strain evidence="3">CCMP1452</strain>
    </source>
</reference>
<dbReference type="InterPro" id="IPR001619">
    <property type="entry name" value="Sec1-like"/>
</dbReference>
<keyword evidence="2" id="KW-1133">Transmembrane helix</keyword>
<dbReference type="Gene3D" id="3.40.50.1910">
    <property type="match status" value="1"/>
</dbReference>
<dbReference type="GO" id="GO:0016192">
    <property type="term" value="P:vesicle-mediated transport"/>
    <property type="evidence" value="ECO:0007669"/>
    <property type="project" value="InterPro"/>
</dbReference>
<protein>
    <recommendedName>
        <fullName evidence="4">Vacuolar protein sorting-associated protein 33A</fullName>
    </recommendedName>
</protein>
<organism evidence="3">
    <name type="scientific">Eucampia antarctica</name>
    <dbReference type="NCBI Taxonomy" id="49252"/>
    <lineage>
        <taxon>Eukaryota</taxon>
        <taxon>Sar</taxon>
        <taxon>Stramenopiles</taxon>
        <taxon>Ochrophyta</taxon>
        <taxon>Bacillariophyta</taxon>
        <taxon>Mediophyceae</taxon>
        <taxon>Biddulphiophycidae</taxon>
        <taxon>Hemiaulales</taxon>
        <taxon>Hemiaulaceae</taxon>
        <taxon>Eucampia</taxon>
    </lineage>
</organism>
<sequence>MDTASSFASLRKMLKLINAEVNTVEPDDFAYVSSGYAPISIRLVQAATQGWLGKDELLRELPGRLVDVNQRDPPEDLSSALKRKPTINLGTLAKSLVVNSEQKPVLLVFFIGGVTFMEIAALRFLSKRTIFPYQIICCTTKIINGSSFLQSLS</sequence>
<dbReference type="InterPro" id="IPR027482">
    <property type="entry name" value="Sec1-like_dom2"/>
</dbReference>
<evidence type="ECO:0000313" key="3">
    <source>
        <dbReference type="EMBL" id="CAD9686124.1"/>
    </source>
</evidence>
<proteinExistence type="inferred from homology"/>
<keyword evidence="2" id="KW-0812">Transmembrane</keyword>
<name>A0A7S2WG57_9STRA</name>
<dbReference type="EMBL" id="HBHI01021523">
    <property type="protein sequence ID" value="CAD9686124.1"/>
    <property type="molecule type" value="Transcribed_RNA"/>
</dbReference>
<evidence type="ECO:0008006" key="4">
    <source>
        <dbReference type="Google" id="ProtNLM"/>
    </source>
</evidence>
<dbReference type="Pfam" id="PF00995">
    <property type="entry name" value="Sec1"/>
    <property type="match status" value="1"/>
</dbReference>
<keyword evidence="2" id="KW-0472">Membrane</keyword>
<evidence type="ECO:0000256" key="1">
    <source>
        <dbReference type="ARBA" id="ARBA00009884"/>
    </source>
</evidence>
<feature type="transmembrane region" description="Helical" evidence="2">
    <location>
        <begin position="105"/>
        <end position="125"/>
    </location>
</feature>
<gene>
    <name evidence="3" type="ORF">EANT1437_LOCUS11041</name>
</gene>
<dbReference type="InterPro" id="IPR036045">
    <property type="entry name" value="Sec1-like_sf"/>
</dbReference>
<dbReference type="SUPFAM" id="SSF56815">
    <property type="entry name" value="Sec1/munc18-like (SM) proteins"/>
    <property type="match status" value="1"/>
</dbReference>
<accession>A0A7S2WG57</accession>
<dbReference type="PANTHER" id="PTHR11679">
    <property type="entry name" value="VESICLE PROTEIN SORTING-ASSOCIATED"/>
    <property type="match status" value="1"/>
</dbReference>